<keyword evidence="2" id="KW-1133">Transmembrane helix</keyword>
<feature type="coiled-coil region" evidence="1">
    <location>
        <begin position="590"/>
        <end position="651"/>
    </location>
</feature>
<dbReference type="PANTHER" id="PTHR14136:SF17">
    <property type="entry name" value="BTB_POZ DOMAIN-CONTAINING PROTEIN KCTD9"/>
    <property type="match status" value="1"/>
</dbReference>
<evidence type="ECO:0000256" key="2">
    <source>
        <dbReference type="SAM" id="Phobius"/>
    </source>
</evidence>
<keyword evidence="2" id="KW-0472">Membrane</keyword>
<dbReference type="SUPFAM" id="SSF141571">
    <property type="entry name" value="Pentapeptide repeat-like"/>
    <property type="match status" value="2"/>
</dbReference>
<keyword evidence="1" id="KW-0175">Coiled coil</keyword>
<evidence type="ECO:0008006" key="4">
    <source>
        <dbReference type="Google" id="ProtNLM"/>
    </source>
</evidence>
<protein>
    <recommendedName>
        <fullName evidence="4">Pentapeptide repeat-containing protein</fullName>
    </recommendedName>
</protein>
<feature type="transmembrane region" description="Helical" evidence="2">
    <location>
        <begin position="110"/>
        <end position="127"/>
    </location>
</feature>
<dbReference type="Gene3D" id="2.160.20.80">
    <property type="entry name" value="E3 ubiquitin-protein ligase SopA"/>
    <property type="match status" value="2"/>
</dbReference>
<dbReference type="EMBL" id="JAAHFQ010001006">
    <property type="protein sequence ID" value="NER31967.1"/>
    <property type="molecule type" value="Genomic_DNA"/>
</dbReference>
<feature type="transmembrane region" description="Helical" evidence="2">
    <location>
        <begin position="134"/>
        <end position="160"/>
    </location>
</feature>
<dbReference type="Pfam" id="PF00805">
    <property type="entry name" value="Pentapeptide"/>
    <property type="match status" value="3"/>
</dbReference>
<feature type="transmembrane region" description="Helical" evidence="2">
    <location>
        <begin position="71"/>
        <end position="98"/>
    </location>
</feature>
<sequence>MKASEVIRRYKDGERDFRRVSLRGESFKRQNLAGADFSEADIRGTNFTHAYLIGAKLVGAKAGLQRRWATFLVIISWLLSAWSGIFSIWTSLIVGIIFEQIKPPNIIKVIFVPVFLIVLAVFLIVTIRKNLAAGFGVVAIAGAGAVAIAGASAIAGAAAIAGAGAAAIAGAVAGTLDVAVAFAFAVAIAGAGAGAGAIVFAIAGAGALDVAIAIAIAIAGAYIGWRGLAGDEKHAWVRTFALEFAATKGTSFYNANLTDADFTGATLKNTDLRKANLTRTRWHQAKKLDRTRPGKTYLKDAKIQQLLITLQGQNQNLDYQSLPGVNLQGANLADASFIGTDLNEANLQDADLSRAKLVQTQLDEADLTGATLTGATIEDWNITSHTQLQGVRCKYVFMRLPTEADQNPRRKPDNWEEAFEDGDFADFIKPIVDTLDLYHNQGVDPRAIAISFKQLAENNPDAQLEIVAMEKRGEDKFLLRAATAPEANHSQLNAEYFTTYNEIKALAEAEVQKLIAEKDSRIASLENMVETALRRPSFYAQTYQNQGDTMSNAPKRINKNEIRGGTFGGGFINADTVSADHIGGDTYNYAPEQQQNLADAAAEIQQLLQQLEQTYPDATAIEKQSALAVTLQQEIKQNPTLRARLKNALKEGGIEALKVLFAPIGIPIEMVRGWIEAEA</sequence>
<organism evidence="3">
    <name type="scientific">Symploca sp. SIO1C4</name>
    <dbReference type="NCBI Taxonomy" id="2607765"/>
    <lineage>
        <taxon>Bacteria</taxon>
        <taxon>Bacillati</taxon>
        <taxon>Cyanobacteriota</taxon>
        <taxon>Cyanophyceae</taxon>
        <taxon>Coleofasciculales</taxon>
        <taxon>Coleofasciculaceae</taxon>
        <taxon>Symploca</taxon>
    </lineage>
</organism>
<feature type="transmembrane region" description="Helical" evidence="2">
    <location>
        <begin position="166"/>
        <end position="191"/>
    </location>
</feature>
<dbReference type="PANTHER" id="PTHR14136">
    <property type="entry name" value="BTB_POZ DOMAIN-CONTAINING PROTEIN KCTD9"/>
    <property type="match status" value="1"/>
</dbReference>
<feature type="transmembrane region" description="Helical" evidence="2">
    <location>
        <begin position="198"/>
        <end position="225"/>
    </location>
</feature>
<dbReference type="InterPro" id="IPR001646">
    <property type="entry name" value="5peptide_repeat"/>
</dbReference>
<reference evidence="3" key="1">
    <citation type="submission" date="2019-11" db="EMBL/GenBank/DDBJ databases">
        <title>Genomic insights into an expanded diversity of filamentous marine cyanobacteria reveals the extraordinary biosynthetic potential of Moorea and Okeania.</title>
        <authorList>
            <person name="Ferreira Leao T."/>
            <person name="Wang M."/>
            <person name="Moss N."/>
            <person name="Da Silva R."/>
            <person name="Sanders J."/>
            <person name="Nurk S."/>
            <person name="Gurevich A."/>
            <person name="Humphrey G."/>
            <person name="Reher R."/>
            <person name="Zhu Q."/>
            <person name="Belda-Ferre P."/>
            <person name="Glukhov E."/>
            <person name="Rex R."/>
            <person name="Dorrestein P.C."/>
            <person name="Knight R."/>
            <person name="Pevzner P."/>
            <person name="Gerwick W.H."/>
            <person name="Gerwick L."/>
        </authorList>
    </citation>
    <scope>NUCLEOTIDE SEQUENCE</scope>
    <source>
        <strain evidence="3">SIO1C4</strain>
    </source>
</reference>
<accession>A0A6B3NK12</accession>
<gene>
    <name evidence="3" type="ORF">F6J89_31265</name>
</gene>
<evidence type="ECO:0000313" key="3">
    <source>
        <dbReference type="EMBL" id="NER31967.1"/>
    </source>
</evidence>
<proteinExistence type="predicted"/>
<comment type="caution">
    <text evidence="3">The sequence shown here is derived from an EMBL/GenBank/DDBJ whole genome shotgun (WGS) entry which is preliminary data.</text>
</comment>
<name>A0A6B3NK12_9CYAN</name>
<keyword evidence="2" id="KW-0812">Transmembrane</keyword>
<dbReference type="InterPro" id="IPR051082">
    <property type="entry name" value="Pentapeptide-BTB/POZ_domain"/>
</dbReference>
<evidence type="ECO:0000256" key="1">
    <source>
        <dbReference type="SAM" id="Coils"/>
    </source>
</evidence>
<dbReference type="AlphaFoldDB" id="A0A6B3NK12"/>